<protein>
    <recommendedName>
        <fullName evidence="4">Outer membrane protein beta-barrel domain-containing protein</fullName>
    </recommendedName>
</protein>
<comment type="caution">
    <text evidence="2">The sequence shown here is derived from an EMBL/GenBank/DDBJ whole genome shotgun (WGS) entry which is preliminary data.</text>
</comment>
<dbReference type="EMBL" id="JAAEAA010000002">
    <property type="protein sequence ID" value="NDK54622.1"/>
    <property type="molecule type" value="Genomic_DNA"/>
</dbReference>
<feature type="chain" id="PRO_5025372869" description="Outer membrane protein beta-barrel domain-containing protein" evidence="1">
    <location>
        <begin position="22"/>
        <end position="194"/>
    </location>
</feature>
<dbReference type="SUPFAM" id="SSF56935">
    <property type="entry name" value="Porins"/>
    <property type="match status" value="1"/>
</dbReference>
<keyword evidence="3" id="KW-1185">Reference proteome</keyword>
<evidence type="ECO:0000313" key="3">
    <source>
        <dbReference type="Proteomes" id="UP000478546"/>
    </source>
</evidence>
<feature type="signal peptide" evidence="1">
    <location>
        <begin position="1"/>
        <end position="21"/>
    </location>
</feature>
<dbReference type="Proteomes" id="UP000478546">
    <property type="component" value="Unassembled WGS sequence"/>
</dbReference>
<organism evidence="2 3">
    <name type="scientific">Pontibacter fetidus</name>
    <dbReference type="NCBI Taxonomy" id="2700082"/>
    <lineage>
        <taxon>Bacteria</taxon>
        <taxon>Pseudomonadati</taxon>
        <taxon>Bacteroidota</taxon>
        <taxon>Cytophagia</taxon>
        <taxon>Cytophagales</taxon>
        <taxon>Hymenobacteraceae</taxon>
        <taxon>Pontibacter</taxon>
    </lineage>
</organism>
<name>A0A6B2H630_9BACT</name>
<evidence type="ECO:0008006" key="4">
    <source>
        <dbReference type="Google" id="ProtNLM"/>
    </source>
</evidence>
<gene>
    <name evidence="2" type="ORF">GWO68_01720</name>
</gene>
<dbReference type="RefSeq" id="WP_162344677.1">
    <property type="nucleotide sequence ID" value="NZ_JAAEAA010000002.1"/>
</dbReference>
<accession>A0A6B2H630</accession>
<dbReference type="AlphaFoldDB" id="A0A6B2H630"/>
<sequence>MKIAVKIAMVCLMCFAGNAMAQTDIKPTIDALPTAPRLNYNLNVGASYNSYFGASTYVQPTARYQVTDRFRGYASFTFVNTMPQNYAVSTNEGGTMMRRTNGNQQYIARVGGDYLVNDRLLLSGNVWKDLSAMPKELGAYNNYNYMGRQGADFSATYKITNNFTVTGAVRYTDGASPYYNPYYNPGFGNSPFGY</sequence>
<evidence type="ECO:0000313" key="2">
    <source>
        <dbReference type="EMBL" id="NDK54622.1"/>
    </source>
</evidence>
<evidence type="ECO:0000256" key="1">
    <source>
        <dbReference type="SAM" id="SignalP"/>
    </source>
</evidence>
<keyword evidence="1" id="KW-0732">Signal</keyword>
<reference evidence="2 3" key="1">
    <citation type="submission" date="2020-01" db="EMBL/GenBank/DDBJ databases">
        <authorList>
            <person name="Kim M.K."/>
        </authorList>
    </citation>
    <scope>NUCLEOTIDE SEQUENCE [LARGE SCALE GENOMIC DNA]</scope>
    <source>
        <strain evidence="2 3">BT213</strain>
    </source>
</reference>
<proteinExistence type="predicted"/>